<keyword evidence="3" id="KW-1185">Reference proteome</keyword>
<dbReference type="Gene3D" id="3.40.190.170">
    <property type="entry name" value="Bacterial extracellular solute-binding protein, family 7"/>
    <property type="match status" value="1"/>
</dbReference>
<dbReference type="Proteomes" id="UP000617628">
    <property type="component" value="Unassembled WGS sequence"/>
</dbReference>
<dbReference type="EMBL" id="JAENIL010000012">
    <property type="protein sequence ID" value="MBK1876836.1"/>
    <property type="molecule type" value="Genomic_DNA"/>
</dbReference>
<dbReference type="InterPro" id="IPR038404">
    <property type="entry name" value="TRAP_DctP_sf"/>
</dbReference>
<evidence type="ECO:0000313" key="3">
    <source>
        <dbReference type="Proteomes" id="UP000617628"/>
    </source>
</evidence>
<evidence type="ECO:0000256" key="1">
    <source>
        <dbReference type="ARBA" id="ARBA00022729"/>
    </source>
</evidence>
<reference evidence="2" key="1">
    <citation type="submission" date="2021-01" db="EMBL/GenBank/DDBJ databases">
        <title>Modified the classification status of verrucomicrobia.</title>
        <authorList>
            <person name="Feng X."/>
        </authorList>
    </citation>
    <scope>NUCLEOTIDE SEQUENCE</scope>
    <source>
        <strain evidence="2">KCTC 13126</strain>
    </source>
</reference>
<name>A0A934RUT4_9BACT</name>
<dbReference type="Pfam" id="PF03480">
    <property type="entry name" value="DctP"/>
    <property type="match status" value="1"/>
</dbReference>
<gene>
    <name evidence="2" type="primary">dctP</name>
    <name evidence="2" type="ORF">JIN87_08155</name>
</gene>
<dbReference type="AlphaFoldDB" id="A0A934RUT4"/>
<dbReference type="GO" id="GO:0055085">
    <property type="term" value="P:transmembrane transport"/>
    <property type="evidence" value="ECO:0007669"/>
    <property type="project" value="InterPro"/>
</dbReference>
<dbReference type="RefSeq" id="WP_200355050.1">
    <property type="nucleotide sequence ID" value="NZ_JAENIL010000012.1"/>
</dbReference>
<dbReference type="PANTHER" id="PTHR33376">
    <property type="match status" value="1"/>
</dbReference>
<evidence type="ECO:0000313" key="2">
    <source>
        <dbReference type="EMBL" id="MBK1876836.1"/>
    </source>
</evidence>
<accession>A0A934RUT4</accession>
<proteinExistence type="predicted"/>
<dbReference type="Gene3D" id="3.40.190.10">
    <property type="entry name" value="Periplasmic binding protein-like II"/>
    <property type="match status" value="1"/>
</dbReference>
<organism evidence="2 3">
    <name type="scientific">Pelagicoccus mobilis</name>
    <dbReference type="NCBI Taxonomy" id="415221"/>
    <lineage>
        <taxon>Bacteria</taxon>
        <taxon>Pseudomonadati</taxon>
        <taxon>Verrucomicrobiota</taxon>
        <taxon>Opitutia</taxon>
        <taxon>Puniceicoccales</taxon>
        <taxon>Pelagicoccaceae</taxon>
        <taxon>Pelagicoccus</taxon>
    </lineage>
</organism>
<dbReference type="NCBIfam" id="NF037995">
    <property type="entry name" value="TRAP_S1"/>
    <property type="match status" value="1"/>
</dbReference>
<comment type="caution">
    <text evidence="2">The sequence shown here is derived from an EMBL/GenBank/DDBJ whole genome shotgun (WGS) entry which is preliminary data.</text>
</comment>
<keyword evidence="1" id="KW-0732">Signal</keyword>
<dbReference type="InterPro" id="IPR018389">
    <property type="entry name" value="DctP_fam"/>
</dbReference>
<sequence>MVVTSYIMALMGFSNSIVSIALRFGLLVALGAILGLSGCSSDKAKRFTWTLQSQATEGSLDFVELERMADEVYSMSGGRLRIQAVPGGTITNGPDIFSAVAERRVEMGNGWPNWWSEQHPAWAVMNAGPFDFMNLDASMMFFYAGGGVELANELANAEGVIWRPAWWSGMEFGLLSKERISGLDDLQGKRVRIGPGLPGEVFAEAAGARAVPLVPQDIRPSLEQGLLDAVEWTTARGVLDLDLHDISPHAIVPAIWQPSVLADFLINEEAYQELPKDLQAILESAMKSYALTTTLKSKVADFEAMEALLSGGVSIESWSEEDIERWRSANEKILSDYVERDAFMRRLLEEKRAFKRRHADYYEYFESYE</sequence>
<dbReference type="PANTHER" id="PTHR33376:SF5">
    <property type="entry name" value="EXTRACYTOPLASMIC SOLUTE RECEPTOR PROTEIN"/>
    <property type="match status" value="1"/>
</dbReference>
<protein>
    <submittedName>
        <fullName evidence="2">TRAP transporter substrate-binding protein DctP</fullName>
    </submittedName>
</protein>